<comment type="similarity">
    <text evidence="1">Belongs to the GST superfamily.</text>
</comment>
<dbReference type="OrthoDB" id="9810080at2"/>
<gene>
    <name evidence="4" type="ORF">FKG95_08910</name>
</gene>
<dbReference type="Gene3D" id="1.20.1050.10">
    <property type="match status" value="1"/>
</dbReference>
<dbReference type="PROSITE" id="PS50405">
    <property type="entry name" value="GST_CTER"/>
    <property type="match status" value="1"/>
</dbReference>
<dbReference type="CDD" id="cd03056">
    <property type="entry name" value="GST_N_4"/>
    <property type="match status" value="1"/>
</dbReference>
<name>A0A545TYQ6_9PROT</name>
<evidence type="ECO:0000313" key="4">
    <source>
        <dbReference type="EMBL" id="TQV82324.1"/>
    </source>
</evidence>
<dbReference type="Gene3D" id="3.40.30.10">
    <property type="entry name" value="Glutaredoxin"/>
    <property type="match status" value="1"/>
</dbReference>
<evidence type="ECO:0000256" key="1">
    <source>
        <dbReference type="RuleBase" id="RU003494"/>
    </source>
</evidence>
<dbReference type="Pfam" id="PF00043">
    <property type="entry name" value="GST_C"/>
    <property type="match status" value="1"/>
</dbReference>
<dbReference type="InterPro" id="IPR036282">
    <property type="entry name" value="Glutathione-S-Trfase_C_sf"/>
</dbReference>
<dbReference type="PANTHER" id="PTHR44051:SF2">
    <property type="entry name" value="HYPOTHETICAL GLUTATHIONE S-TRANSFERASE LIKE PROTEIN"/>
    <property type="match status" value="1"/>
</dbReference>
<feature type="domain" description="GST C-terminal" evidence="3">
    <location>
        <begin position="84"/>
        <end position="211"/>
    </location>
</feature>
<dbReference type="AlphaFoldDB" id="A0A545TYQ6"/>
<dbReference type="Proteomes" id="UP000315252">
    <property type="component" value="Unassembled WGS sequence"/>
</dbReference>
<sequence>MITLYNYGPSQNGYKVRLLLAQLGRDYRQIDIAIFDGESRTAVFLKKNPMGAVPVLELEDGTYLPESNAILNYLAEGTEFLSSDPLVRAQTLRWMFFEQEYVQSSIATLRHRMLTGKLAPDSPVTTERRALGERVLTALDTHLATENFLAGGQYSIADISVFAYAGFAEEAGYRLADYPAFEVWTKRVRSQPKFLDDVIPYSVDPHSVRELG</sequence>
<dbReference type="InterPro" id="IPR010987">
    <property type="entry name" value="Glutathione-S-Trfase_C-like"/>
</dbReference>
<dbReference type="GO" id="GO:0016740">
    <property type="term" value="F:transferase activity"/>
    <property type="evidence" value="ECO:0007669"/>
    <property type="project" value="UniProtKB-KW"/>
</dbReference>
<protein>
    <submittedName>
        <fullName evidence="4">Glutathione S-transferase family protein</fullName>
    </submittedName>
</protein>
<proteinExistence type="inferred from homology"/>
<dbReference type="RefSeq" id="WP_142895955.1">
    <property type="nucleotide sequence ID" value="NZ_ML660053.1"/>
</dbReference>
<dbReference type="SUPFAM" id="SSF52833">
    <property type="entry name" value="Thioredoxin-like"/>
    <property type="match status" value="1"/>
</dbReference>
<dbReference type="SFLD" id="SFLDG00358">
    <property type="entry name" value="Main_(cytGST)"/>
    <property type="match status" value="1"/>
</dbReference>
<dbReference type="EMBL" id="VHSH01000002">
    <property type="protein sequence ID" value="TQV82324.1"/>
    <property type="molecule type" value="Genomic_DNA"/>
</dbReference>
<dbReference type="InterPro" id="IPR036249">
    <property type="entry name" value="Thioredoxin-like_sf"/>
</dbReference>
<dbReference type="PANTHER" id="PTHR44051">
    <property type="entry name" value="GLUTATHIONE S-TRANSFERASE-RELATED"/>
    <property type="match status" value="1"/>
</dbReference>
<feature type="domain" description="GST N-terminal" evidence="2">
    <location>
        <begin position="1"/>
        <end position="82"/>
    </location>
</feature>
<dbReference type="SUPFAM" id="SSF47616">
    <property type="entry name" value="GST C-terminal domain-like"/>
    <property type="match status" value="1"/>
</dbReference>
<evidence type="ECO:0000259" key="3">
    <source>
        <dbReference type="PROSITE" id="PS50405"/>
    </source>
</evidence>
<organism evidence="4 5">
    <name type="scientific">Denitrobaculum tricleocarpae</name>
    <dbReference type="NCBI Taxonomy" id="2591009"/>
    <lineage>
        <taxon>Bacteria</taxon>
        <taxon>Pseudomonadati</taxon>
        <taxon>Pseudomonadota</taxon>
        <taxon>Alphaproteobacteria</taxon>
        <taxon>Rhodospirillales</taxon>
        <taxon>Rhodospirillaceae</taxon>
        <taxon>Denitrobaculum</taxon>
    </lineage>
</organism>
<reference evidence="4 5" key="1">
    <citation type="submission" date="2019-06" db="EMBL/GenBank/DDBJ databases">
        <title>Whole genome sequence for Rhodospirillaceae sp. R148.</title>
        <authorList>
            <person name="Wang G."/>
        </authorList>
    </citation>
    <scope>NUCLEOTIDE SEQUENCE [LARGE SCALE GENOMIC DNA]</scope>
    <source>
        <strain evidence="4 5">R148</strain>
    </source>
</reference>
<dbReference type="InterPro" id="IPR004045">
    <property type="entry name" value="Glutathione_S-Trfase_N"/>
</dbReference>
<accession>A0A545TYQ6</accession>
<evidence type="ECO:0000259" key="2">
    <source>
        <dbReference type="PROSITE" id="PS50404"/>
    </source>
</evidence>
<keyword evidence="4" id="KW-0808">Transferase</keyword>
<dbReference type="InterPro" id="IPR040079">
    <property type="entry name" value="Glutathione_S-Trfase"/>
</dbReference>
<dbReference type="Pfam" id="PF02798">
    <property type="entry name" value="GST_N"/>
    <property type="match status" value="1"/>
</dbReference>
<evidence type="ECO:0000313" key="5">
    <source>
        <dbReference type="Proteomes" id="UP000315252"/>
    </source>
</evidence>
<dbReference type="SFLD" id="SFLDS00019">
    <property type="entry name" value="Glutathione_Transferase_(cytos"/>
    <property type="match status" value="1"/>
</dbReference>
<comment type="caution">
    <text evidence="4">The sequence shown here is derived from an EMBL/GenBank/DDBJ whole genome shotgun (WGS) entry which is preliminary data.</text>
</comment>
<dbReference type="InterPro" id="IPR004046">
    <property type="entry name" value="GST_C"/>
</dbReference>
<dbReference type="PROSITE" id="PS50404">
    <property type="entry name" value="GST_NTER"/>
    <property type="match status" value="1"/>
</dbReference>
<keyword evidence="5" id="KW-1185">Reference proteome</keyword>